<feature type="compositionally biased region" description="Low complexity" evidence="8">
    <location>
        <begin position="7"/>
        <end position="18"/>
    </location>
</feature>
<evidence type="ECO:0000256" key="5">
    <source>
        <dbReference type="ARBA" id="ARBA00023125"/>
    </source>
</evidence>
<dbReference type="OrthoDB" id="8251629at2759"/>
<evidence type="ECO:0000256" key="1">
    <source>
        <dbReference type="ARBA" id="ARBA00002809"/>
    </source>
</evidence>
<feature type="compositionally biased region" description="Low complexity" evidence="8">
    <location>
        <begin position="161"/>
        <end position="176"/>
    </location>
</feature>
<comment type="similarity">
    <text evidence="7">Belongs to the histone H1/H5 family.</text>
</comment>
<dbReference type="GO" id="GO:0045910">
    <property type="term" value="P:negative regulation of DNA recombination"/>
    <property type="evidence" value="ECO:0007669"/>
    <property type="project" value="TreeGrafter"/>
</dbReference>
<name>A0A7R8UV57_HERIL</name>
<dbReference type="InterPro" id="IPR005818">
    <property type="entry name" value="Histone_H1/H5_H15"/>
</dbReference>
<dbReference type="OMA" id="KPVHPRT"/>
<dbReference type="GO" id="GO:0030527">
    <property type="term" value="F:structural constituent of chromatin"/>
    <property type="evidence" value="ECO:0007669"/>
    <property type="project" value="InterPro"/>
</dbReference>
<dbReference type="InterPro" id="IPR036388">
    <property type="entry name" value="WH-like_DNA-bd_sf"/>
</dbReference>
<proteinExistence type="inferred from homology"/>
<evidence type="ECO:0000256" key="8">
    <source>
        <dbReference type="SAM" id="MobiDB-lite"/>
    </source>
</evidence>
<evidence type="ECO:0000256" key="2">
    <source>
        <dbReference type="ARBA" id="ARBA00004123"/>
    </source>
</evidence>
<dbReference type="CDD" id="cd00073">
    <property type="entry name" value="H15"/>
    <property type="match status" value="1"/>
</dbReference>
<feature type="region of interest" description="Disordered" evidence="8">
    <location>
        <begin position="1"/>
        <end position="43"/>
    </location>
</feature>
<keyword evidence="6 7" id="KW-0539">Nucleus</keyword>
<dbReference type="GO" id="GO:0005634">
    <property type="term" value="C:nucleus"/>
    <property type="evidence" value="ECO:0007669"/>
    <property type="project" value="UniProtKB-SubCell"/>
</dbReference>
<feature type="compositionally biased region" description="Basic and acidic residues" evidence="8">
    <location>
        <begin position="125"/>
        <end position="155"/>
    </location>
</feature>
<evidence type="ECO:0000313" key="10">
    <source>
        <dbReference type="EMBL" id="CAD7087705.1"/>
    </source>
</evidence>
<dbReference type="SMART" id="SM00526">
    <property type="entry name" value="H15"/>
    <property type="match status" value="1"/>
</dbReference>
<dbReference type="Pfam" id="PF00538">
    <property type="entry name" value="Linker_histone"/>
    <property type="match status" value="1"/>
</dbReference>
<feature type="compositionally biased region" description="Basic residues" evidence="8">
    <location>
        <begin position="185"/>
        <end position="214"/>
    </location>
</feature>
<evidence type="ECO:0000313" key="11">
    <source>
        <dbReference type="Proteomes" id="UP000594454"/>
    </source>
</evidence>
<dbReference type="Proteomes" id="UP000594454">
    <property type="component" value="Chromosome 4"/>
</dbReference>
<protein>
    <recommendedName>
        <fullName evidence="9">H15 domain-containing protein</fullName>
    </recommendedName>
</protein>
<evidence type="ECO:0000256" key="3">
    <source>
        <dbReference type="ARBA" id="ARBA00004286"/>
    </source>
</evidence>
<dbReference type="PRINTS" id="PR00624">
    <property type="entry name" value="HISTONEH5"/>
</dbReference>
<comment type="function">
    <text evidence="1">Histones H1 are necessary for the condensation of nucleosome chains into higher-order structures.</text>
</comment>
<dbReference type="AlphaFoldDB" id="A0A7R8UV57"/>
<feature type="region of interest" description="Disordered" evidence="8">
    <location>
        <begin position="98"/>
        <end position="214"/>
    </location>
</feature>
<feature type="domain" description="H15" evidence="9">
    <location>
        <begin position="36"/>
        <end position="110"/>
    </location>
</feature>
<evidence type="ECO:0000256" key="4">
    <source>
        <dbReference type="ARBA" id="ARBA00022454"/>
    </source>
</evidence>
<dbReference type="GO" id="GO:0006334">
    <property type="term" value="P:nucleosome assembly"/>
    <property type="evidence" value="ECO:0007669"/>
    <property type="project" value="InterPro"/>
</dbReference>
<dbReference type="SUPFAM" id="SSF46785">
    <property type="entry name" value="Winged helix' DNA-binding domain"/>
    <property type="match status" value="1"/>
</dbReference>
<evidence type="ECO:0000256" key="7">
    <source>
        <dbReference type="RuleBase" id="RU003894"/>
    </source>
</evidence>
<dbReference type="PANTHER" id="PTHR11467:SF20">
    <property type="entry name" value="H15 DOMAIN-CONTAINING PROTEIN-RELATED"/>
    <property type="match status" value="1"/>
</dbReference>
<dbReference type="PANTHER" id="PTHR11467">
    <property type="entry name" value="HISTONE H1"/>
    <property type="match status" value="1"/>
</dbReference>
<keyword evidence="5 7" id="KW-0238">DNA-binding</keyword>
<feature type="compositionally biased region" description="Basic and acidic residues" evidence="8">
    <location>
        <begin position="109"/>
        <end position="118"/>
    </location>
</feature>
<accession>A0A7R8UV57</accession>
<keyword evidence="4 7" id="KW-0158">Chromosome</keyword>
<evidence type="ECO:0000259" key="9">
    <source>
        <dbReference type="PROSITE" id="PS51504"/>
    </source>
</evidence>
<dbReference type="GO" id="GO:0000786">
    <property type="term" value="C:nucleosome"/>
    <property type="evidence" value="ECO:0007669"/>
    <property type="project" value="InterPro"/>
</dbReference>
<comment type="subcellular location">
    <subcellularLocation>
        <location evidence="3">Chromosome</location>
    </subcellularLocation>
    <subcellularLocation>
        <location evidence="2 7">Nucleus</location>
    </subcellularLocation>
</comment>
<dbReference type="InterPro" id="IPR005819">
    <property type="entry name" value="H1/H5"/>
</dbReference>
<dbReference type="FunFam" id="1.10.10.10:FF:000140">
    <property type="entry name" value="Histone H1.0"/>
    <property type="match status" value="1"/>
</dbReference>
<dbReference type="FunCoup" id="A0A7R8UV57">
    <property type="interactions" value="246"/>
</dbReference>
<feature type="compositionally biased region" description="Basic residues" evidence="8">
    <location>
        <begin position="19"/>
        <end position="35"/>
    </location>
</feature>
<keyword evidence="11" id="KW-1185">Reference proteome</keyword>
<dbReference type="PROSITE" id="PS51504">
    <property type="entry name" value="H15"/>
    <property type="match status" value="1"/>
</dbReference>
<dbReference type="InterPro" id="IPR036390">
    <property type="entry name" value="WH_DNA-bd_sf"/>
</dbReference>
<organism evidence="10 11">
    <name type="scientific">Hermetia illucens</name>
    <name type="common">Black soldier fly</name>
    <dbReference type="NCBI Taxonomy" id="343691"/>
    <lineage>
        <taxon>Eukaryota</taxon>
        <taxon>Metazoa</taxon>
        <taxon>Ecdysozoa</taxon>
        <taxon>Arthropoda</taxon>
        <taxon>Hexapoda</taxon>
        <taxon>Insecta</taxon>
        <taxon>Pterygota</taxon>
        <taxon>Neoptera</taxon>
        <taxon>Endopterygota</taxon>
        <taxon>Diptera</taxon>
        <taxon>Brachycera</taxon>
        <taxon>Stratiomyomorpha</taxon>
        <taxon>Stratiomyidae</taxon>
        <taxon>Hermetiinae</taxon>
        <taxon>Hermetia</taxon>
    </lineage>
</organism>
<dbReference type="InParanoid" id="A0A7R8UV57"/>
<dbReference type="GO" id="GO:0030261">
    <property type="term" value="P:chromosome condensation"/>
    <property type="evidence" value="ECO:0007669"/>
    <property type="project" value="TreeGrafter"/>
</dbReference>
<dbReference type="GO" id="GO:0031492">
    <property type="term" value="F:nucleosomal DNA binding"/>
    <property type="evidence" value="ECO:0007669"/>
    <property type="project" value="TreeGrafter"/>
</dbReference>
<dbReference type="Gene3D" id="1.10.10.10">
    <property type="entry name" value="Winged helix-like DNA-binding domain superfamily/Winged helix DNA-binding domain"/>
    <property type="match status" value="1"/>
</dbReference>
<dbReference type="EMBL" id="LR899012">
    <property type="protein sequence ID" value="CAD7087705.1"/>
    <property type="molecule type" value="Genomic_DNA"/>
</dbReference>
<sequence>MADESTPVSVAPIPSAAPKKGKKVAGGPKKPKAKPTHPPTSSMVNAAIKSLKGRGGSSLSAIKKYLASNYKVDVEKLSPFIKKYLKGAVVSGTLVQTKGKGASGSFKLPAKEKKEGAGKVKLAKKSGEKKAKSAKPKETSEKKVPKPKKAAGDKVTKKKGAVAAAKTAKKTGNVKAKAPKEKAAKVPKVKAKTPKPKKATGAKKATGKKTAAKK</sequence>
<dbReference type="GO" id="GO:0003690">
    <property type="term" value="F:double-stranded DNA binding"/>
    <property type="evidence" value="ECO:0007669"/>
    <property type="project" value="TreeGrafter"/>
</dbReference>
<gene>
    <name evidence="10" type="ORF">HERILL_LOCUS10391</name>
</gene>
<evidence type="ECO:0000256" key="6">
    <source>
        <dbReference type="ARBA" id="ARBA00023242"/>
    </source>
</evidence>
<reference evidence="10 11" key="1">
    <citation type="submission" date="2020-11" db="EMBL/GenBank/DDBJ databases">
        <authorList>
            <person name="Wallbank WR R."/>
            <person name="Pardo Diaz C."/>
            <person name="Kozak K."/>
            <person name="Martin S."/>
            <person name="Jiggins C."/>
            <person name="Moest M."/>
            <person name="Warren A I."/>
            <person name="Generalovic N T."/>
            <person name="Byers J.R.P. K."/>
            <person name="Montejo-Kovacevich G."/>
            <person name="Yen C E."/>
        </authorList>
    </citation>
    <scope>NUCLEOTIDE SEQUENCE [LARGE SCALE GENOMIC DNA]</scope>
</reference>